<dbReference type="Gene3D" id="1.10.168.10">
    <property type="entry name" value="Phosducin, domain 2"/>
    <property type="match status" value="1"/>
</dbReference>
<dbReference type="GO" id="GO:0005737">
    <property type="term" value="C:cytoplasm"/>
    <property type="evidence" value="ECO:0007669"/>
    <property type="project" value="TreeGrafter"/>
</dbReference>
<dbReference type="AlphaFoldDB" id="A0AAD8FS89"/>
<dbReference type="InterPro" id="IPR051499">
    <property type="entry name" value="Phosducin-like_reg"/>
</dbReference>
<comment type="similarity">
    <text evidence="1">Belongs to the phosducin family.</text>
</comment>
<dbReference type="InterPro" id="IPR023196">
    <property type="entry name" value="Phosducin_N_dom_sf"/>
</dbReference>
<dbReference type="Pfam" id="PF02114">
    <property type="entry name" value="Phosducin"/>
    <property type="match status" value="1"/>
</dbReference>
<dbReference type="CDD" id="cd02987">
    <property type="entry name" value="Phd_like_Phd"/>
    <property type="match status" value="1"/>
</dbReference>
<dbReference type="SUPFAM" id="SSF52833">
    <property type="entry name" value="Thioredoxin-like"/>
    <property type="match status" value="1"/>
</dbReference>
<dbReference type="PANTHER" id="PTHR46052">
    <property type="entry name" value="PHOSDUCIN-LIKE PROTEIN"/>
    <property type="match status" value="1"/>
</dbReference>
<organism evidence="6 7">
    <name type="scientific">Acipenser oxyrinchus oxyrinchus</name>
    <dbReference type="NCBI Taxonomy" id="40147"/>
    <lineage>
        <taxon>Eukaryota</taxon>
        <taxon>Metazoa</taxon>
        <taxon>Chordata</taxon>
        <taxon>Craniata</taxon>
        <taxon>Vertebrata</taxon>
        <taxon>Euteleostomi</taxon>
        <taxon>Actinopterygii</taxon>
        <taxon>Chondrostei</taxon>
        <taxon>Acipenseriformes</taxon>
        <taxon>Acipenseridae</taxon>
        <taxon>Acipenser</taxon>
    </lineage>
</organism>
<feature type="non-terminal residue" evidence="6">
    <location>
        <position position="1"/>
    </location>
</feature>
<dbReference type="InterPro" id="IPR036249">
    <property type="entry name" value="Thioredoxin-like_sf"/>
</dbReference>
<evidence type="ECO:0000256" key="4">
    <source>
        <dbReference type="SAM" id="MobiDB-lite"/>
    </source>
</evidence>
<sequence length="296" mass="33987">MGKLQYYYSSSEDEGSDREEEGAEGRKTIHNPEVLEMDYSQDGSAVNTGPKGVINDWRKYKQLENEQRQEQRSEMELLIKKLSLTCRSHLDDEREKEKEKELQEKINGKVTLQEYNQLQAENDNEDFLQQYRKQRIDEMRRQLYSGKRFEQVFELGSAEEFLDTVDKEAKGTLVMIHIYEDDIPACESMAGCMICLAAEYPLVKFCRVKSCVIGASARFTGNALPALLVYKEGDLIGNFVRLTDQLGEDFFAVDLEALLQEYGLLPDKHAVIPTSIRMPLSCVTHTAMKTAIWKLI</sequence>
<reference evidence="6" key="1">
    <citation type="submission" date="2022-02" db="EMBL/GenBank/DDBJ databases">
        <title>Atlantic sturgeon de novo genome assembly.</title>
        <authorList>
            <person name="Stock M."/>
            <person name="Klopp C."/>
            <person name="Guiguen Y."/>
            <person name="Cabau C."/>
            <person name="Parinello H."/>
            <person name="Santidrian Yebra-Pimentel E."/>
            <person name="Kuhl H."/>
            <person name="Dirks R.P."/>
            <person name="Guessner J."/>
            <person name="Wuertz S."/>
            <person name="Du K."/>
            <person name="Schartl M."/>
        </authorList>
    </citation>
    <scope>NUCLEOTIDE SEQUENCE</scope>
    <source>
        <strain evidence="6">STURGEONOMICS-FGT-2020</strain>
        <tissue evidence="6">Whole blood</tissue>
    </source>
</reference>
<evidence type="ECO:0000256" key="3">
    <source>
        <dbReference type="ARBA" id="ARBA00023305"/>
    </source>
</evidence>
<dbReference type="InterPro" id="IPR001200">
    <property type="entry name" value="Phosducin"/>
</dbReference>
<dbReference type="PRINTS" id="PR00677">
    <property type="entry name" value="PHOSDUCIN"/>
</dbReference>
<dbReference type="GO" id="GO:0008277">
    <property type="term" value="P:regulation of G protein-coupled receptor signaling pathway"/>
    <property type="evidence" value="ECO:0007669"/>
    <property type="project" value="InterPro"/>
</dbReference>
<evidence type="ECO:0000256" key="1">
    <source>
        <dbReference type="ARBA" id="ARBA00009686"/>
    </source>
</evidence>
<accession>A0AAD8FS89</accession>
<feature type="domain" description="Phosducin" evidence="5">
    <location>
        <begin position="36"/>
        <end position="284"/>
    </location>
</feature>
<dbReference type="GO" id="GO:1902605">
    <property type="term" value="P:heterotrimeric G-protein complex assembly"/>
    <property type="evidence" value="ECO:0007669"/>
    <property type="project" value="TreeGrafter"/>
</dbReference>
<keyword evidence="3" id="KW-0844">Vision</keyword>
<evidence type="ECO:0000259" key="5">
    <source>
        <dbReference type="Pfam" id="PF02114"/>
    </source>
</evidence>
<evidence type="ECO:0000313" key="6">
    <source>
        <dbReference type="EMBL" id="KAK1148893.1"/>
    </source>
</evidence>
<comment type="caution">
    <text evidence="6">The sequence shown here is derived from an EMBL/GenBank/DDBJ whole genome shotgun (WGS) entry which is preliminary data.</text>
</comment>
<keyword evidence="7" id="KW-1185">Reference proteome</keyword>
<evidence type="ECO:0000313" key="7">
    <source>
        <dbReference type="Proteomes" id="UP001230051"/>
    </source>
</evidence>
<proteinExistence type="inferred from homology"/>
<name>A0AAD8FS89_ACIOX</name>
<feature type="region of interest" description="Disordered" evidence="4">
    <location>
        <begin position="1"/>
        <end position="30"/>
    </location>
</feature>
<keyword evidence="2" id="KW-0597">Phosphoprotein</keyword>
<dbReference type="InterPro" id="IPR024253">
    <property type="entry name" value="Phosducin_thioredoxin-like_dom"/>
</dbReference>
<feature type="compositionally biased region" description="Acidic residues" evidence="4">
    <location>
        <begin position="11"/>
        <end position="22"/>
    </location>
</feature>
<dbReference type="EMBL" id="JAGXEW010000083">
    <property type="protein sequence ID" value="KAK1148893.1"/>
    <property type="molecule type" value="Genomic_DNA"/>
</dbReference>
<dbReference type="GO" id="GO:0007601">
    <property type="term" value="P:visual perception"/>
    <property type="evidence" value="ECO:0007669"/>
    <property type="project" value="UniProtKB-KW"/>
</dbReference>
<evidence type="ECO:0000256" key="2">
    <source>
        <dbReference type="ARBA" id="ARBA00022553"/>
    </source>
</evidence>
<dbReference type="Proteomes" id="UP001230051">
    <property type="component" value="Unassembled WGS sequence"/>
</dbReference>
<gene>
    <name evidence="6" type="primary">PDCL</name>
    <name evidence="6" type="ORF">AOXY_G34924</name>
</gene>
<dbReference type="PANTHER" id="PTHR46052:SF4">
    <property type="entry name" value="PHOSDUCIN-LIKE PROTEIN"/>
    <property type="match status" value="1"/>
</dbReference>
<dbReference type="Gene3D" id="3.40.30.10">
    <property type="entry name" value="Glutaredoxin"/>
    <property type="match status" value="1"/>
</dbReference>
<protein>
    <submittedName>
        <fullName evidence="6">Phosducin-like protein</fullName>
    </submittedName>
</protein>
<keyword evidence="3" id="KW-0716">Sensory transduction</keyword>